<dbReference type="EMBL" id="CAKXZS010000030">
    <property type="protein sequence ID" value="CAH2404370.1"/>
    <property type="molecule type" value="Genomic_DNA"/>
</dbReference>
<sequence length="143" mass="15176">MAFRKAPKSDRPVSFNTTISPSMMALSTSSSAAAFARAMPMAKLSEGDTITMTGEVTLVHDDGTVKVRLHGHDVPVTTRGERLAEIPDLSTASALGNRDSMLGFRHIDTDVKNVILLHGPSFLCLGLGSALPSNPRLLNSCKA</sequence>
<organism evidence="1 2">
    <name type="scientific">Mesorhizobium ventifaucium</name>
    <dbReference type="NCBI Taxonomy" id="666020"/>
    <lineage>
        <taxon>Bacteria</taxon>
        <taxon>Pseudomonadati</taxon>
        <taxon>Pseudomonadota</taxon>
        <taxon>Alphaproteobacteria</taxon>
        <taxon>Hyphomicrobiales</taxon>
        <taxon>Phyllobacteriaceae</taxon>
        <taxon>Mesorhizobium</taxon>
    </lineage>
</organism>
<proteinExistence type="predicted"/>
<evidence type="ECO:0008006" key="3">
    <source>
        <dbReference type="Google" id="ProtNLM"/>
    </source>
</evidence>
<protein>
    <recommendedName>
        <fullName evidence="3">Hedgehog/Intein (Hint) domain-containing protein</fullName>
    </recommendedName>
</protein>
<evidence type="ECO:0000313" key="2">
    <source>
        <dbReference type="Proteomes" id="UP001152604"/>
    </source>
</evidence>
<evidence type="ECO:0000313" key="1">
    <source>
        <dbReference type="EMBL" id="CAH2404370.1"/>
    </source>
</evidence>
<gene>
    <name evidence="1" type="ORF">MES4922_360065</name>
</gene>
<accession>A0ABN8K293</accession>
<comment type="caution">
    <text evidence="1">The sequence shown here is derived from an EMBL/GenBank/DDBJ whole genome shotgun (WGS) entry which is preliminary data.</text>
</comment>
<reference evidence="1" key="1">
    <citation type="submission" date="2022-03" db="EMBL/GenBank/DDBJ databases">
        <authorList>
            <person name="Brunel B."/>
        </authorList>
    </citation>
    <scope>NUCLEOTIDE SEQUENCE</scope>
    <source>
        <strain evidence="1">STM4922sample</strain>
    </source>
</reference>
<name>A0ABN8K293_9HYPH</name>
<keyword evidence="2" id="KW-1185">Reference proteome</keyword>
<dbReference type="Proteomes" id="UP001152604">
    <property type="component" value="Unassembled WGS sequence"/>
</dbReference>